<feature type="non-terminal residue" evidence="1">
    <location>
        <position position="1"/>
    </location>
</feature>
<protein>
    <submittedName>
        <fullName evidence="1">Uncharacterized protein</fullName>
    </submittedName>
</protein>
<proteinExistence type="predicted"/>
<accession>X0UBB5</accession>
<comment type="caution">
    <text evidence="1">The sequence shown here is derived from an EMBL/GenBank/DDBJ whole genome shotgun (WGS) entry which is preliminary data.</text>
</comment>
<evidence type="ECO:0000313" key="1">
    <source>
        <dbReference type="EMBL" id="GAF96616.1"/>
    </source>
</evidence>
<dbReference type="AlphaFoldDB" id="X0UBB5"/>
<gene>
    <name evidence="1" type="ORF">S01H1_23317</name>
</gene>
<dbReference type="EMBL" id="BARS01013422">
    <property type="protein sequence ID" value="GAF96616.1"/>
    <property type="molecule type" value="Genomic_DNA"/>
</dbReference>
<reference evidence="1" key="1">
    <citation type="journal article" date="2014" name="Front. Microbiol.">
        <title>High frequency of phylogenetically diverse reductive dehalogenase-homologous genes in deep subseafloor sedimentary metagenomes.</title>
        <authorList>
            <person name="Kawai M."/>
            <person name="Futagami T."/>
            <person name="Toyoda A."/>
            <person name="Takaki Y."/>
            <person name="Nishi S."/>
            <person name="Hori S."/>
            <person name="Arai W."/>
            <person name="Tsubouchi T."/>
            <person name="Morono Y."/>
            <person name="Uchiyama I."/>
            <person name="Ito T."/>
            <person name="Fujiyama A."/>
            <person name="Inagaki F."/>
            <person name="Takami H."/>
        </authorList>
    </citation>
    <scope>NUCLEOTIDE SEQUENCE</scope>
    <source>
        <strain evidence="1">Expedition CK06-06</strain>
    </source>
</reference>
<organism evidence="1">
    <name type="scientific">marine sediment metagenome</name>
    <dbReference type="NCBI Taxonomy" id="412755"/>
    <lineage>
        <taxon>unclassified sequences</taxon>
        <taxon>metagenomes</taxon>
        <taxon>ecological metagenomes</taxon>
    </lineage>
</organism>
<sequence>LEKVCMSLLEHKVDLMQILQIRDTKEELESIINY</sequence>
<name>X0UBB5_9ZZZZ</name>